<organism evidence="1 2">
    <name type="scientific">Austropuccinia psidii MF-1</name>
    <dbReference type="NCBI Taxonomy" id="1389203"/>
    <lineage>
        <taxon>Eukaryota</taxon>
        <taxon>Fungi</taxon>
        <taxon>Dikarya</taxon>
        <taxon>Basidiomycota</taxon>
        <taxon>Pucciniomycotina</taxon>
        <taxon>Pucciniomycetes</taxon>
        <taxon>Pucciniales</taxon>
        <taxon>Sphaerophragmiaceae</taxon>
        <taxon>Austropuccinia</taxon>
    </lineage>
</organism>
<gene>
    <name evidence="1" type="ORF">O181_102659</name>
</gene>
<sequence length="98" mass="11774">MNKHPDFPVILIKTYSSSDKELFPLRNEPPLESPPIEEGEENRIVKVPKEMMTISKKERKYLVRYRNPTQEDELLLAKYITDSNKLPRRLRHERRPEE</sequence>
<dbReference type="AlphaFoldDB" id="A0A9Q3JJM9"/>
<dbReference type="OrthoDB" id="3158924at2759"/>
<evidence type="ECO:0000313" key="1">
    <source>
        <dbReference type="EMBL" id="MBW0562944.1"/>
    </source>
</evidence>
<name>A0A9Q3JJM9_9BASI</name>
<dbReference type="Proteomes" id="UP000765509">
    <property type="component" value="Unassembled WGS sequence"/>
</dbReference>
<comment type="caution">
    <text evidence="1">The sequence shown here is derived from an EMBL/GenBank/DDBJ whole genome shotgun (WGS) entry which is preliminary data.</text>
</comment>
<proteinExistence type="predicted"/>
<protein>
    <submittedName>
        <fullName evidence="1">Uncharacterized protein</fullName>
    </submittedName>
</protein>
<reference evidence="1" key="1">
    <citation type="submission" date="2021-03" db="EMBL/GenBank/DDBJ databases">
        <title>Draft genome sequence of rust myrtle Austropuccinia psidii MF-1, a brazilian biotype.</title>
        <authorList>
            <person name="Quecine M.C."/>
            <person name="Pachon D.M.R."/>
            <person name="Bonatelli M.L."/>
            <person name="Correr F.H."/>
            <person name="Franceschini L.M."/>
            <person name="Leite T.F."/>
            <person name="Margarido G.R.A."/>
            <person name="Almeida C.A."/>
            <person name="Ferrarezi J.A."/>
            <person name="Labate C.A."/>
        </authorList>
    </citation>
    <scope>NUCLEOTIDE SEQUENCE</scope>
    <source>
        <strain evidence="1">MF-1</strain>
    </source>
</reference>
<accession>A0A9Q3JJM9</accession>
<dbReference type="EMBL" id="AVOT02073462">
    <property type="protein sequence ID" value="MBW0562944.1"/>
    <property type="molecule type" value="Genomic_DNA"/>
</dbReference>
<keyword evidence="2" id="KW-1185">Reference proteome</keyword>
<evidence type="ECO:0000313" key="2">
    <source>
        <dbReference type="Proteomes" id="UP000765509"/>
    </source>
</evidence>